<dbReference type="InterPro" id="IPR028969">
    <property type="entry name" value="Imm52"/>
</dbReference>
<evidence type="ECO:0000313" key="3">
    <source>
        <dbReference type="Proteomes" id="UP000028547"/>
    </source>
</evidence>
<protein>
    <recommendedName>
        <fullName evidence="1">Immunity protein 52 domain-containing protein</fullName>
    </recommendedName>
</protein>
<dbReference type="AlphaFoldDB" id="A0A084SKD7"/>
<reference evidence="2 3" key="1">
    <citation type="submission" date="2014-07" db="EMBL/GenBank/DDBJ databases">
        <title>Draft Genome Sequence of Gephyronic Acid Producer, Cystobacter violaceus Strain Cb vi76.</title>
        <authorList>
            <person name="Stevens D.C."/>
            <person name="Young J."/>
            <person name="Carmichael R."/>
            <person name="Tan J."/>
            <person name="Taylor R.E."/>
        </authorList>
    </citation>
    <scope>NUCLEOTIDE SEQUENCE [LARGE SCALE GENOMIC DNA]</scope>
    <source>
        <strain evidence="2 3">Cb vi76</strain>
    </source>
</reference>
<dbReference type="RefSeq" id="WP_043407052.1">
    <property type="nucleotide sequence ID" value="NZ_JPMI01000272.1"/>
</dbReference>
<gene>
    <name evidence="2" type="ORF">Q664_38090</name>
</gene>
<organism evidence="2 3">
    <name type="scientific">Archangium violaceum Cb vi76</name>
    <dbReference type="NCBI Taxonomy" id="1406225"/>
    <lineage>
        <taxon>Bacteria</taxon>
        <taxon>Pseudomonadati</taxon>
        <taxon>Myxococcota</taxon>
        <taxon>Myxococcia</taxon>
        <taxon>Myxococcales</taxon>
        <taxon>Cystobacterineae</taxon>
        <taxon>Archangiaceae</taxon>
        <taxon>Archangium</taxon>
    </lineage>
</organism>
<dbReference type="EMBL" id="JPMI01000272">
    <property type="protein sequence ID" value="KFA88922.1"/>
    <property type="molecule type" value="Genomic_DNA"/>
</dbReference>
<feature type="domain" description="Immunity protein 52" evidence="1">
    <location>
        <begin position="4"/>
        <end position="234"/>
    </location>
</feature>
<dbReference type="Pfam" id="PF15579">
    <property type="entry name" value="Imm52"/>
    <property type="match status" value="1"/>
</dbReference>
<comment type="caution">
    <text evidence="2">The sequence shown here is derived from an EMBL/GenBank/DDBJ whole genome shotgun (WGS) entry which is preliminary data.</text>
</comment>
<dbReference type="Proteomes" id="UP000028547">
    <property type="component" value="Unassembled WGS sequence"/>
</dbReference>
<sequence>MELFQAGAHWSGRRESAVACARRVEVLFRQLGRCDPAYARWFEYAYSRRHSLQLPFEPTSETFLRFFERRKYRLAREVFTFEAWTGQEQQGRGGMLSFTCGSNEPFYPNGCLLHLPREEPAASRVLTVAVLKEVVRAMVQAWDPDGCAVIPEGDRGAKKKMEDGGTCLGWLTYVSGRRGKVPSLPRPARAEPMEAQGTLIVLTPERFSLGNPAHVALAGRVRERLEKAGLLSPLPG</sequence>
<proteinExistence type="predicted"/>
<evidence type="ECO:0000313" key="2">
    <source>
        <dbReference type="EMBL" id="KFA88922.1"/>
    </source>
</evidence>
<accession>A0A084SKD7</accession>
<name>A0A084SKD7_9BACT</name>
<evidence type="ECO:0000259" key="1">
    <source>
        <dbReference type="Pfam" id="PF15579"/>
    </source>
</evidence>